<dbReference type="KEGG" id="amur:ADH66_04665"/>
<reference evidence="3" key="2">
    <citation type="submission" date="2017-05" db="EMBL/GenBank/DDBJ databases">
        <title>Improved OligoMM genomes.</title>
        <authorList>
            <person name="Garzetti D."/>
        </authorList>
    </citation>
    <scope>NUCLEOTIDE SEQUENCE [LARGE SCALE GENOMIC DNA]</scope>
    <source>
        <strain evidence="3">KB18</strain>
    </source>
</reference>
<evidence type="ECO:0000313" key="2">
    <source>
        <dbReference type="EMBL" id="QQR29299.1"/>
    </source>
</evidence>
<accession>A0A1Z2XNJ4</accession>
<dbReference type="EMBL" id="CP065321">
    <property type="protein sequence ID" value="QQR29299.1"/>
    <property type="molecule type" value="Genomic_DNA"/>
</dbReference>
<dbReference type="Proteomes" id="UP000196710">
    <property type="component" value="Chromosome"/>
</dbReference>
<organism evidence="2 4">
    <name type="scientific">Acutalibacter muris</name>
    <dbReference type="NCBI Taxonomy" id="1796620"/>
    <lineage>
        <taxon>Bacteria</taxon>
        <taxon>Bacillati</taxon>
        <taxon>Bacillota</taxon>
        <taxon>Clostridia</taxon>
        <taxon>Eubacteriales</taxon>
        <taxon>Acutalibacteraceae</taxon>
        <taxon>Acutalibacter</taxon>
    </lineage>
</organism>
<evidence type="ECO:0000313" key="3">
    <source>
        <dbReference type="Proteomes" id="UP000196710"/>
    </source>
</evidence>
<evidence type="ECO:0000313" key="1">
    <source>
        <dbReference type="EMBL" id="ASB40010.1"/>
    </source>
</evidence>
<reference evidence="2 4" key="3">
    <citation type="submission" date="2020-11" db="EMBL/GenBank/DDBJ databases">
        <title>Closed and high quality bacterial genomes of the OMM12 community.</title>
        <authorList>
            <person name="Marbouty M."/>
            <person name="Lamy-Besnier Q."/>
            <person name="Debarbieux L."/>
            <person name="Koszul R."/>
        </authorList>
    </citation>
    <scope>NUCLEOTIDE SEQUENCE [LARGE SCALE GENOMIC DNA]</scope>
    <source>
        <strain evidence="2 4">KB18</strain>
    </source>
</reference>
<evidence type="ECO:0000313" key="4">
    <source>
        <dbReference type="Proteomes" id="UP000596035"/>
    </source>
</evidence>
<name>A0A1Z2XNJ4_9FIRM</name>
<dbReference type="Proteomes" id="UP000596035">
    <property type="component" value="Chromosome"/>
</dbReference>
<reference evidence="1" key="1">
    <citation type="journal article" date="2017" name="Genome Announc.">
        <title>High-Quality Whole-Genome Sequences of the Oligo-Mouse-Microbiota Bacterial Community.</title>
        <authorList>
            <person name="Garzetti D."/>
            <person name="Brugiroux S."/>
            <person name="Bunk B."/>
            <person name="Pukall R."/>
            <person name="McCoy K.D."/>
            <person name="Macpherson A.J."/>
            <person name="Stecher B."/>
        </authorList>
    </citation>
    <scope>NUCLEOTIDE SEQUENCE</scope>
    <source>
        <strain evidence="1">KB18</strain>
    </source>
</reference>
<sequence length="136" mass="14717">MKKRIIIFVITIALAALLSAGGYILIWGMPVSGAPNPRDVQSVTVKYGEEPGGAVEYTDPEKIESACRLLGSMNYEPFTEASEGDAIAVTITYNMKDGSRKVAAANSQTGWWQGKTMKLKQGDVFVNVAEGLFPRD</sequence>
<evidence type="ECO:0008006" key="5">
    <source>
        <dbReference type="Google" id="ProtNLM"/>
    </source>
</evidence>
<keyword evidence="3" id="KW-1185">Reference proteome</keyword>
<gene>
    <name evidence="1" type="ORF">ADH66_04665</name>
    <name evidence="2" type="ORF">I5Q82_14735</name>
</gene>
<dbReference type="RefSeq" id="WP_066535079.1">
    <property type="nucleotide sequence ID" value="NZ_CAJTCQ010000004.1"/>
</dbReference>
<dbReference type="EMBL" id="CP021422">
    <property type="protein sequence ID" value="ASB40010.1"/>
    <property type="molecule type" value="Genomic_DNA"/>
</dbReference>
<proteinExistence type="predicted"/>
<protein>
    <recommendedName>
        <fullName evidence="5">DUF4830 domain-containing protein</fullName>
    </recommendedName>
</protein>
<dbReference type="AlphaFoldDB" id="A0A1Z2XNJ4"/>